<accession>A0A1T5DN01</accession>
<gene>
    <name evidence="9" type="ORF">SAMN05660293_01766</name>
</gene>
<proteinExistence type="inferred from homology"/>
<evidence type="ECO:0000256" key="4">
    <source>
        <dbReference type="ARBA" id="ARBA00022692"/>
    </source>
</evidence>
<dbReference type="AlphaFoldDB" id="A0A1T5DN01"/>
<evidence type="ECO:0000313" key="10">
    <source>
        <dbReference type="Proteomes" id="UP000190897"/>
    </source>
</evidence>
<evidence type="ECO:0000256" key="1">
    <source>
        <dbReference type="ARBA" id="ARBA00004571"/>
    </source>
</evidence>
<dbReference type="GO" id="GO:0009279">
    <property type="term" value="C:cell outer membrane"/>
    <property type="evidence" value="ECO:0007669"/>
    <property type="project" value="UniProtKB-SubCell"/>
</dbReference>
<keyword evidence="7" id="KW-0998">Cell outer membrane</keyword>
<dbReference type="STRING" id="651661.SAMN05660293_01766"/>
<evidence type="ECO:0000256" key="7">
    <source>
        <dbReference type="ARBA" id="ARBA00023237"/>
    </source>
</evidence>
<keyword evidence="4" id="KW-0812">Transmembrane</keyword>
<sequence length="518" mass="56792">MTKPILWSAVLCALLTSSTAYAQYATDALRYSESDQTGSARFQALGGNHASLGGDPSSIHGNPAGLGFYNRSEFTFSPGVTPTNTKTSYFGDNNSASKGNLNLAQASLVLTSQPGFQRKWKRSSLGISFSRQQSFREHYTFTGLNDRSAFVDKVAEDASINGGISTQQLEADFESSASNGGPVAYSLPAAYYQMYLINPTSNSGPPYNALDRNSVVDQYGTYTATGANTQWTIAYAGNYNDKLYIGANFGFSRLRYSYDRTLQDNYVDSPELIYTQQNEALTVTGNGINFALGVIYKFNPIFQVGGVLTSPTFTSIKETFTQNVNAEYVDNLVTGPDGELIQPPYLNLPIAPNDFVYSLRSPLKANVGATLFIQDRGFITGSLEYQDYSMMGVRTTYLSSTDNSAFKSNTKAEIEDTFRSSYNFRLGGEFRANLFRARLGAAYIGDPYRDNDGIKRDKLLFSAGVGVRKSRFFADLSGTMSTFKSVYTPYVLNNPDNYASVEVTHKPVNVVLTLGVNF</sequence>
<evidence type="ECO:0008006" key="11">
    <source>
        <dbReference type="Google" id="ProtNLM"/>
    </source>
</evidence>
<dbReference type="PANTHER" id="PTHR35093:SF8">
    <property type="entry name" value="OUTER MEMBRANE PROTEIN NMB0088-RELATED"/>
    <property type="match status" value="1"/>
</dbReference>
<organism evidence="9 10">
    <name type="scientific">Dyadobacter psychrophilus</name>
    <dbReference type="NCBI Taxonomy" id="651661"/>
    <lineage>
        <taxon>Bacteria</taxon>
        <taxon>Pseudomonadati</taxon>
        <taxon>Bacteroidota</taxon>
        <taxon>Cytophagia</taxon>
        <taxon>Cytophagales</taxon>
        <taxon>Spirosomataceae</taxon>
        <taxon>Dyadobacter</taxon>
    </lineage>
</organism>
<feature type="chain" id="PRO_5012165368" description="Outer membrane protein transport protein (OMPP1/FadL/TodX)" evidence="8">
    <location>
        <begin position="23"/>
        <end position="518"/>
    </location>
</feature>
<dbReference type="InterPro" id="IPR005017">
    <property type="entry name" value="OMPP1/FadL/TodX"/>
</dbReference>
<evidence type="ECO:0000256" key="3">
    <source>
        <dbReference type="ARBA" id="ARBA00022452"/>
    </source>
</evidence>
<evidence type="ECO:0000256" key="2">
    <source>
        <dbReference type="ARBA" id="ARBA00008163"/>
    </source>
</evidence>
<dbReference type="OrthoDB" id="9765571at2"/>
<dbReference type="RefSeq" id="WP_082214317.1">
    <property type="nucleotide sequence ID" value="NZ_FUZA01000002.1"/>
</dbReference>
<evidence type="ECO:0000313" key="9">
    <source>
        <dbReference type="EMBL" id="SKB72995.1"/>
    </source>
</evidence>
<protein>
    <recommendedName>
        <fullName evidence="11">Outer membrane protein transport protein (OMPP1/FadL/TodX)</fullName>
    </recommendedName>
</protein>
<keyword evidence="5 8" id="KW-0732">Signal</keyword>
<dbReference type="Gene3D" id="2.40.160.60">
    <property type="entry name" value="Outer membrane protein transport protein (OMPP1/FadL/TodX)"/>
    <property type="match status" value="1"/>
</dbReference>
<comment type="similarity">
    <text evidence="2">Belongs to the OmpP1/FadL family.</text>
</comment>
<keyword evidence="6" id="KW-0472">Membrane</keyword>
<feature type="signal peptide" evidence="8">
    <location>
        <begin position="1"/>
        <end position="22"/>
    </location>
</feature>
<keyword evidence="10" id="KW-1185">Reference proteome</keyword>
<dbReference type="Proteomes" id="UP000190897">
    <property type="component" value="Unassembled WGS sequence"/>
</dbReference>
<evidence type="ECO:0000256" key="6">
    <source>
        <dbReference type="ARBA" id="ARBA00023136"/>
    </source>
</evidence>
<name>A0A1T5DN01_9BACT</name>
<keyword evidence="3" id="KW-1134">Transmembrane beta strand</keyword>
<comment type="subcellular location">
    <subcellularLocation>
        <location evidence="1">Cell outer membrane</location>
        <topology evidence="1">Multi-pass membrane protein</topology>
    </subcellularLocation>
</comment>
<evidence type="ECO:0000256" key="8">
    <source>
        <dbReference type="SAM" id="SignalP"/>
    </source>
</evidence>
<evidence type="ECO:0000256" key="5">
    <source>
        <dbReference type="ARBA" id="ARBA00022729"/>
    </source>
</evidence>
<reference evidence="10" key="1">
    <citation type="submission" date="2017-02" db="EMBL/GenBank/DDBJ databases">
        <authorList>
            <person name="Varghese N."/>
            <person name="Submissions S."/>
        </authorList>
    </citation>
    <scope>NUCLEOTIDE SEQUENCE [LARGE SCALE GENOMIC DNA]</scope>
    <source>
        <strain evidence="10">DSM 22270</strain>
    </source>
</reference>
<dbReference type="SUPFAM" id="SSF56935">
    <property type="entry name" value="Porins"/>
    <property type="match status" value="1"/>
</dbReference>
<dbReference type="EMBL" id="FUZA01000002">
    <property type="protein sequence ID" value="SKB72995.1"/>
    <property type="molecule type" value="Genomic_DNA"/>
</dbReference>
<dbReference type="PANTHER" id="PTHR35093">
    <property type="entry name" value="OUTER MEMBRANE PROTEIN NMB0088-RELATED"/>
    <property type="match status" value="1"/>
</dbReference>
<dbReference type="GO" id="GO:0015483">
    <property type="term" value="F:long-chain fatty acid transporting porin activity"/>
    <property type="evidence" value="ECO:0007669"/>
    <property type="project" value="TreeGrafter"/>
</dbReference>